<dbReference type="EMBL" id="CP069114">
    <property type="protein sequence ID" value="QSS64541.1"/>
    <property type="molecule type" value="Genomic_DNA"/>
</dbReference>
<evidence type="ECO:0000313" key="1">
    <source>
        <dbReference type="EMBL" id="QSS64541.1"/>
    </source>
</evidence>
<accession>A0A8A1MF47</accession>
<organism evidence="1 2">
    <name type="scientific">Ajellomyces capsulatus</name>
    <name type="common">Darling's disease fungus</name>
    <name type="synonym">Histoplasma capsulatum</name>
    <dbReference type="NCBI Taxonomy" id="5037"/>
    <lineage>
        <taxon>Eukaryota</taxon>
        <taxon>Fungi</taxon>
        <taxon>Dikarya</taxon>
        <taxon>Ascomycota</taxon>
        <taxon>Pezizomycotina</taxon>
        <taxon>Eurotiomycetes</taxon>
        <taxon>Eurotiomycetidae</taxon>
        <taxon>Onygenales</taxon>
        <taxon>Ajellomycetaceae</taxon>
        <taxon>Histoplasma</taxon>
    </lineage>
</organism>
<reference evidence="1" key="1">
    <citation type="submission" date="2021-01" db="EMBL/GenBank/DDBJ databases">
        <title>Chromosome-level genome assembly of a human fungal pathogen reveals clustering of transcriptionally co-regulated genes.</title>
        <authorList>
            <person name="Voorhies M."/>
            <person name="Cohen S."/>
            <person name="Shea T.P."/>
            <person name="Petrus S."/>
            <person name="Munoz J.F."/>
            <person name="Poplawski S."/>
            <person name="Goldman W.E."/>
            <person name="Michael T."/>
            <person name="Cuomo C.A."/>
            <person name="Sil A."/>
            <person name="Beyhan S."/>
        </authorList>
    </citation>
    <scope>NUCLEOTIDE SEQUENCE</scope>
    <source>
        <strain evidence="1">WU24</strain>
    </source>
</reference>
<name>A0A8A1MF47_AJECA</name>
<dbReference type="AlphaFoldDB" id="A0A8A1MF47"/>
<protein>
    <submittedName>
        <fullName evidence="1">Uncharacterized protein</fullName>
    </submittedName>
</protein>
<sequence length="104" mass="12106">MKTKLRSIQVLFDPFNLLWRRKGLGGKSYRQTDIVSALADFGRVRVPWINFRRLRRGKPMTKWSSVLNGNQETRVAISFTFLIDANFWPGMHRSTEAAKDAQIH</sequence>
<dbReference type="Proteomes" id="UP000663671">
    <property type="component" value="Chromosome 1"/>
</dbReference>
<proteinExistence type="predicted"/>
<dbReference type="VEuPathDB" id="FungiDB:I7I51_01609"/>
<evidence type="ECO:0000313" key="2">
    <source>
        <dbReference type="Proteomes" id="UP000663671"/>
    </source>
</evidence>
<gene>
    <name evidence="1" type="ORF">I7I51_01609</name>
</gene>